<evidence type="ECO:0000256" key="3">
    <source>
        <dbReference type="ARBA" id="ARBA00023274"/>
    </source>
</evidence>
<evidence type="ECO:0000259" key="5">
    <source>
        <dbReference type="PROSITE" id="PS50126"/>
    </source>
</evidence>
<feature type="domain" description="S1 motif" evidence="5">
    <location>
        <begin position="16"/>
        <end position="90"/>
    </location>
</feature>
<dbReference type="PANTHER" id="PTHR10724">
    <property type="entry name" value="30S RIBOSOMAL PROTEIN S1"/>
    <property type="match status" value="1"/>
</dbReference>
<sequence>MTEEFNESMINEIKEGDKISGQVQKVEDKQVIVDVDGGKFSGIVPISQLSTHHIDSPNEVVKEGDAVEAYVTKVEVDEENESGAYILSIRQLEQEKSYEYLQEKQDNNEIIEAKVTEVVKGGLVVDVGQRGFVPASLISTDFIEDFSSFDGQVLELRVEELNPANNRVILSRKAVEQERNKAKKAELLSSLSEGDVIEGTIARLTNFGAFVDIGGVDGLVHVSELSYEHVDKPEDVVSVGDKVNVKVKSVEQDSERISLSIKDTLPSPFESIKGQIHADSIIEGRVVRLTDFGAFVEIAAGVQGLVHISEISRKHIGTPSEVLEPNQEVTVKVLSIDEESERISLSIKAALPEEEVLQIDDDESRDYIENNDDDDNPTLGEVFGDKLKNLKF</sequence>
<dbReference type="PROSITE" id="PS50126">
    <property type="entry name" value="S1"/>
    <property type="match status" value="4"/>
</dbReference>
<comment type="caution">
    <text evidence="6">The sequence shown here is derived from an EMBL/GenBank/DDBJ whole genome shotgun (WGS) entry which is preliminary data.</text>
</comment>
<dbReference type="GO" id="GO:0006412">
    <property type="term" value="P:translation"/>
    <property type="evidence" value="ECO:0007669"/>
    <property type="project" value="TreeGrafter"/>
</dbReference>
<evidence type="ECO:0000256" key="1">
    <source>
        <dbReference type="ARBA" id="ARBA00006767"/>
    </source>
</evidence>
<dbReference type="Proteomes" id="UP000033530">
    <property type="component" value="Unassembled WGS sequence"/>
</dbReference>
<dbReference type="CDD" id="cd04465">
    <property type="entry name" value="S1_RPS1_repeat_ec2_hs2"/>
    <property type="match status" value="1"/>
</dbReference>
<dbReference type="InterPro" id="IPR003029">
    <property type="entry name" value="S1_domain"/>
</dbReference>
<feature type="domain" description="S1 motif" evidence="5">
    <location>
        <begin position="194"/>
        <end position="262"/>
    </location>
</feature>
<dbReference type="NCBIfam" id="NF005208">
    <property type="entry name" value="PRK06676.1"/>
    <property type="match status" value="1"/>
</dbReference>
<dbReference type="PANTHER" id="PTHR10724:SF7">
    <property type="entry name" value="SMALL RIBOSOMAL SUBUNIT PROTEIN BS1C"/>
    <property type="match status" value="1"/>
</dbReference>
<dbReference type="InterPro" id="IPR012340">
    <property type="entry name" value="NA-bd_OB-fold"/>
</dbReference>
<name>A0AAJ0JQN0_STACA</name>
<dbReference type="EMBL" id="LAIU01000001">
    <property type="protein sequence ID" value="KKB26244.1"/>
    <property type="molecule type" value="Genomic_DNA"/>
</dbReference>
<evidence type="ECO:0000313" key="6">
    <source>
        <dbReference type="EMBL" id="KKB26244.1"/>
    </source>
</evidence>
<evidence type="ECO:0000313" key="7">
    <source>
        <dbReference type="Proteomes" id="UP000033530"/>
    </source>
</evidence>
<dbReference type="FunFam" id="2.40.50.140:FF:000051">
    <property type="entry name" value="RNA-binding transcriptional accessory protein"/>
    <property type="match status" value="2"/>
</dbReference>
<dbReference type="InterPro" id="IPR035104">
    <property type="entry name" value="Ribosomal_protein_S1-like"/>
</dbReference>
<feature type="domain" description="S1 motif" evidence="5">
    <location>
        <begin position="108"/>
        <end position="173"/>
    </location>
</feature>
<dbReference type="PRINTS" id="PR00681">
    <property type="entry name" value="RIBOSOMALS1"/>
</dbReference>
<dbReference type="RefSeq" id="WP_046099312.1">
    <property type="nucleotide sequence ID" value="NZ_BKAP01000001.1"/>
</dbReference>
<dbReference type="GO" id="GO:0022627">
    <property type="term" value="C:cytosolic small ribosomal subunit"/>
    <property type="evidence" value="ECO:0007669"/>
    <property type="project" value="TreeGrafter"/>
</dbReference>
<dbReference type="AlphaFoldDB" id="A0AAJ0JQN0"/>
<comment type="similarity">
    <text evidence="1">Belongs to the bacterial ribosomal protein bS1 family.</text>
</comment>
<dbReference type="SMART" id="SM00316">
    <property type="entry name" value="S1"/>
    <property type="match status" value="4"/>
</dbReference>
<dbReference type="SUPFAM" id="SSF50249">
    <property type="entry name" value="Nucleic acid-binding proteins"/>
    <property type="match status" value="4"/>
</dbReference>
<dbReference type="GO" id="GO:0003729">
    <property type="term" value="F:mRNA binding"/>
    <property type="evidence" value="ECO:0007669"/>
    <property type="project" value="TreeGrafter"/>
</dbReference>
<proteinExistence type="inferred from homology"/>
<accession>A0AAJ0JQN0</accession>
<evidence type="ECO:0000256" key="2">
    <source>
        <dbReference type="ARBA" id="ARBA00022980"/>
    </source>
</evidence>
<organism evidence="6 7">
    <name type="scientific">Staphylococcus carnosus</name>
    <dbReference type="NCBI Taxonomy" id="1281"/>
    <lineage>
        <taxon>Bacteria</taxon>
        <taxon>Bacillati</taxon>
        <taxon>Bacillota</taxon>
        <taxon>Bacilli</taxon>
        <taxon>Bacillales</taxon>
        <taxon>Staphylococcaceae</taxon>
        <taxon>Staphylococcus</taxon>
    </lineage>
</organism>
<keyword evidence="2 6" id="KW-0689">Ribosomal protein</keyword>
<protein>
    <submittedName>
        <fullName evidence="6">30S ribosomal protein S1</fullName>
    </submittedName>
</protein>
<dbReference type="InterPro" id="IPR050437">
    <property type="entry name" value="Ribos_protein_bS1-like"/>
</dbReference>
<reference evidence="6 7" key="1">
    <citation type="submission" date="2015-03" db="EMBL/GenBank/DDBJ databases">
        <title>Draft Genome Sequence of S. carnosus subsp. utilis LTH 7013, Isolated from South Tirolean Ham.</title>
        <authorList>
            <person name="Mueller A."/>
            <person name="Huptas C."/>
            <person name="Wenning M."/>
            <person name="Weiss A."/>
            <person name="Schmidt H."/>
        </authorList>
    </citation>
    <scope>NUCLEOTIDE SEQUENCE [LARGE SCALE GENOMIC DNA]</scope>
    <source>
        <strain evidence="6 7">LTH7013</strain>
    </source>
</reference>
<gene>
    <name evidence="6" type="ORF">VV61_01800</name>
</gene>
<dbReference type="CDD" id="cd05687">
    <property type="entry name" value="S1_RPS1_repeat_ec1_hs1"/>
    <property type="match status" value="1"/>
</dbReference>
<feature type="domain" description="S1 motif" evidence="5">
    <location>
        <begin position="279"/>
        <end position="348"/>
    </location>
</feature>
<dbReference type="GO" id="GO:0003735">
    <property type="term" value="F:structural constituent of ribosome"/>
    <property type="evidence" value="ECO:0007669"/>
    <property type="project" value="TreeGrafter"/>
</dbReference>
<evidence type="ECO:0000256" key="4">
    <source>
        <dbReference type="ARBA" id="ARBA00025604"/>
    </source>
</evidence>
<dbReference type="Gene3D" id="2.40.50.140">
    <property type="entry name" value="Nucleic acid-binding proteins"/>
    <property type="match status" value="4"/>
</dbReference>
<dbReference type="Pfam" id="PF00575">
    <property type="entry name" value="S1"/>
    <property type="match status" value="4"/>
</dbReference>
<dbReference type="CDD" id="cd05688">
    <property type="entry name" value="S1_RPS1_repeat_ec3"/>
    <property type="match status" value="1"/>
</dbReference>
<comment type="function">
    <text evidence="4">Binds mRNA; thus facilitating recognition of the initiation point. It is needed to translate mRNA with a short Shine-Dalgarno (SD) purine-rich sequence.</text>
</comment>
<keyword evidence="3" id="KW-0687">Ribonucleoprotein</keyword>